<proteinExistence type="predicted"/>
<reference evidence="2 3" key="1">
    <citation type="submission" date="2022-09" db="EMBL/GenBank/DDBJ databases">
        <authorList>
            <person name="Han X.L."/>
            <person name="Wang Q."/>
            <person name="Lu T."/>
        </authorList>
    </citation>
    <scope>NUCLEOTIDE SEQUENCE [LARGE SCALE GENOMIC DNA]</scope>
    <source>
        <strain evidence="2 3">WQ 127069</strain>
    </source>
</reference>
<evidence type="ECO:0000313" key="3">
    <source>
        <dbReference type="Proteomes" id="UP001652445"/>
    </source>
</evidence>
<gene>
    <name evidence="2" type="ORF">OB236_32285</name>
</gene>
<organism evidence="2 3">
    <name type="scientific">Paenibacillus baimaensis</name>
    <dbReference type="NCBI Taxonomy" id="2982185"/>
    <lineage>
        <taxon>Bacteria</taxon>
        <taxon>Bacillati</taxon>
        <taxon>Bacillota</taxon>
        <taxon>Bacilli</taxon>
        <taxon>Bacillales</taxon>
        <taxon>Paenibacillaceae</taxon>
        <taxon>Paenibacillus</taxon>
    </lineage>
</organism>
<name>A0ABT2UQ95_9BACL</name>
<keyword evidence="1" id="KW-0812">Transmembrane</keyword>
<evidence type="ECO:0000256" key="1">
    <source>
        <dbReference type="SAM" id="Phobius"/>
    </source>
</evidence>
<sequence length="104" mass="12592">MEMSYIVLYVRCCLAWYQCFPCIYYPINYSKKAQMEIERMDDLKQVIISIASLSERIAKENGELSESIRQLTSQKYNSWISYTEQKEHNKDLIRWMKQTFEKIK</sequence>
<keyword evidence="1" id="KW-0472">Membrane</keyword>
<keyword evidence="3" id="KW-1185">Reference proteome</keyword>
<dbReference type="Proteomes" id="UP001652445">
    <property type="component" value="Unassembled WGS sequence"/>
</dbReference>
<accession>A0ABT2UQ95</accession>
<evidence type="ECO:0000313" key="2">
    <source>
        <dbReference type="EMBL" id="MCU6796814.1"/>
    </source>
</evidence>
<feature type="transmembrane region" description="Helical" evidence="1">
    <location>
        <begin position="6"/>
        <end position="27"/>
    </location>
</feature>
<comment type="caution">
    <text evidence="2">The sequence shown here is derived from an EMBL/GenBank/DDBJ whole genome shotgun (WGS) entry which is preliminary data.</text>
</comment>
<protein>
    <submittedName>
        <fullName evidence="2">Uncharacterized protein</fullName>
    </submittedName>
</protein>
<dbReference type="EMBL" id="JAOQIO010000110">
    <property type="protein sequence ID" value="MCU6796814.1"/>
    <property type="molecule type" value="Genomic_DNA"/>
</dbReference>
<keyword evidence="1" id="KW-1133">Transmembrane helix</keyword>